<evidence type="ECO:0000259" key="8">
    <source>
        <dbReference type="Pfam" id="PF02687"/>
    </source>
</evidence>
<evidence type="ECO:0000256" key="6">
    <source>
        <dbReference type="ARBA" id="ARBA00038076"/>
    </source>
</evidence>
<feature type="transmembrane region" description="Helical" evidence="7">
    <location>
        <begin position="21"/>
        <end position="43"/>
    </location>
</feature>
<feature type="transmembrane region" description="Helical" evidence="7">
    <location>
        <begin position="284"/>
        <end position="305"/>
    </location>
</feature>
<feature type="transmembrane region" description="Helical" evidence="7">
    <location>
        <begin position="750"/>
        <end position="772"/>
    </location>
</feature>
<proteinExistence type="inferred from homology"/>
<evidence type="ECO:0000256" key="2">
    <source>
        <dbReference type="ARBA" id="ARBA00022475"/>
    </source>
</evidence>
<evidence type="ECO:0000256" key="3">
    <source>
        <dbReference type="ARBA" id="ARBA00022692"/>
    </source>
</evidence>
<dbReference type="RefSeq" id="WP_343845166.1">
    <property type="nucleotide sequence ID" value="NZ_BAAAEI010000012.1"/>
</dbReference>
<feature type="transmembrane region" description="Helical" evidence="7">
    <location>
        <begin position="382"/>
        <end position="405"/>
    </location>
</feature>
<feature type="transmembrane region" description="Helical" evidence="7">
    <location>
        <begin position="696"/>
        <end position="717"/>
    </location>
</feature>
<sequence length="821" mass="90370">MSLYQSALKQGVVRLLTLPRLSLPLVLTLGMTLAAVLTVVAIAKTLLLLPLPDIKEESHLYQVSANLQFTDDISVSFLSDLRRVAHLQQQFGNELNWAQFRLGDSNLTINAQQYTVTRINASMGSPEVLGLDLLLGQTTTAEEAKQGIWISNSFWQIALGGRKNVLNTTVSMAGKDYPILGVLADFVSVESDDDMDQGYQQVWLFENMQESLTQPETLNITNGVFTLVRANSGMLPSTQEIESWFRGYVKAEISEEQAQQFILSKPFTAEILPYRDAFMGDSHVLVLALLLAMVSLLVMACLNLFNMFIAHYQGRNKEFSIQLCMGSTVQRLRNLIFVENLPMFALATLLGLLAAAWLIRFLPALAGDSLPLLSHIQLDTSSAVVGLATVCIINVLFAFVALIHVKKDSLTDSLNSSGKGTPSQQNQALGRILMVVQLVLACLLLTISLICAKNSFDEVYQSLGFELPNAFEVSMEYADEAWQQNLDEYEEYKGSELFLLRQRMNQRLSSLNAQVLDVSTLPLRANMRITSFPDPETNENRMMITAPVTDGYFAKFGIKLLAGRDINAQDIGTDNVIVDKRLAEERFGSQQWQDIVGKALRVGSENDDVLTVVGVVDSITPTVGSNISYNLPTLYAAEELAGARLTTLVILPDGENLDQETVATLLRDLDPRLGDVAINSIQSRWSGMTQSARLNMYVVLVMAALTLALAVIGVSGLSQMTAAQKRYEMAVRMATGAKQFSLLKLLLRDAGLMLALGLALGFVVSVFGYQYMAGLVEQLPEFTWSVSAMVALVLALAMLISVAVPSWRTIQSDPMRVLREL</sequence>
<dbReference type="EMBL" id="BAAAEI010000012">
    <property type="protein sequence ID" value="GAA0359058.1"/>
    <property type="molecule type" value="Genomic_DNA"/>
</dbReference>
<evidence type="ECO:0000256" key="7">
    <source>
        <dbReference type="SAM" id="Phobius"/>
    </source>
</evidence>
<protein>
    <recommendedName>
        <fullName evidence="12">ABC transporter permease</fullName>
    </recommendedName>
</protein>
<evidence type="ECO:0000256" key="1">
    <source>
        <dbReference type="ARBA" id="ARBA00004651"/>
    </source>
</evidence>
<dbReference type="PANTHER" id="PTHR30572:SF4">
    <property type="entry name" value="ABC TRANSPORTER PERMEASE YTRF"/>
    <property type="match status" value="1"/>
</dbReference>
<feature type="transmembrane region" description="Helical" evidence="7">
    <location>
        <begin position="428"/>
        <end position="450"/>
    </location>
</feature>
<keyword evidence="4 7" id="KW-1133">Transmembrane helix</keyword>
<evidence type="ECO:0000313" key="11">
    <source>
        <dbReference type="Proteomes" id="UP001501757"/>
    </source>
</evidence>
<gene>
    <name evidence="10" type="ORF">GCM10009092_24110</name>
</gene>
<feature type="transmembrane region" description="Helical" evidence="7">
    <location>
        <begin position="784"/>
        <end position="807"/>
    </location>
</feature>
<feature type="transmembrane region" description="Helical" evidence="7">
    <location>
        <begin position="341"/>
        <end position="362"/>
    </location>
</feature>
<feature type="domain" description="ABC3 transporter permease C-terminal" evidence="8">
    <location>
        <begin position="291"/>
        <end position="408"/>
    </location>
</feature>
<name>A0ABN0XA55_9ALTE</name>
<comment type="similarity">
    <text evidence="6">Belongs to the ABC-4 integral membrane protein family.</text>
</comment>
<dbReference type="Proteomes" id="UP001501757">
    <property type="component" value="Unassembled WGS sequence"/>
</dbReference>
<evidence type="ECO:0000313" key="10">
    <source>
        <dbReference type="EMBL" id="GAA0359058.1"/>
    </source>
</evidence>
<evidence type="ECO:0008006" key="12">
    <source>
        <dbReference type="Google" id="ProtNLM"/>
    </source>
</evidence>
<feature type="domain" description="ABC3 transporter permease C-terminal" evidence="8">
    <location>
        <begin position="701"/>
        <end position="811"/>
    </location>
</feature>
<dbReference type="InterPro" id="IPR003838">
    <property type="entry name" value="ABC3_permease_C"/>
</dbReference>
<evidence type="ECO:0000256" key="4">
    <source>
        <dbReference type="ARBA" id="ARBA00022989"/>
    </source>
</evidence>
<keyword evidence="2" id="KW-1003">Cell membrane</keyword>
<accession>A0ABN0XA55</accession>
<keyword evidence="3 7" id="KW-0812">Transmembrane</keyword>
<comment type="subcellular location">
    <subcellularLocation>
        <location evidence="1">Cell membrane</location>
        <topology evidence="1">Multi-pass membrane protein</topology>
    </subcellularLocation>
</comment>
<keyword evidence="11" id="KW-1185">Reference proteome</keyword>
<dbReference type="Pfam" id="PF02687">
    <property type="entry name" value="FtsX"/>
    <property type="match status" value="2"/>
</dbReference>
<feature type="domain" description="MacB-like periplasmic core" evidence="9">
    <location>
        <begin position="538"/>
        <end position="659"/>
    </location>
</feature>
<organism evidence="10 11">
    <name type="scientific">Bowmanella denitrificans</name>
    <dbReference type="NCBI Taxonomy" id="366582"/>
    <lineage>
        <taxon>Bacteria</taxon>
        <taxon>Pseudomonadati</taxon>
        <taxon>Pseudomonadota</taxon>
        <taxon>Gammaproteobacteria</taxon>
        <taxon>Alteromonadales</taxon>
        <taxon>Alteromonadaceae</taxon>
        <taxon>Bowmanella</taxon>
    </lineage>
</organism>
<dbReference type="Pfam" id="PF12704">
    <property type="entry name" value="MacB_PCD"/>
    <property type="match status" value="1"/>
</dbReference>
<keyword evidence="5 7" id="KW-0472">Membrane</keyword>
<dbReference type="InterPro" id="IPR025857">
    <property type="entry name" value="MacB_PCD"/>
</dbReference>
<reference evidence="10 11" key="1">
    <citation type="journal article" date="2019" name="Int. J. Syst. Evol. Microbiol.">
        <title>The Global Catalogue of Microorganisms (GCM) 10K type strain sequencing project: providing services to taxonomists for standard genome sequencing and annotation.</title>
        <authorList>
            <consortium name="The Broad Institute Genomics Platform"/>
            <consortium name="The Broad Institute Genome Sequencing Center for Infectious Disease"/>
            <person name="Wu L."/>
            <person name="Ma J."/>
        </authorList>
    </citation>
    <scope>NUCLEOTIDE SEQUENCE [LARGE SCALE GENOMIC DNA]</scope>
    <source>
        <strain evidence="10 11">JCM 13378</strain>
    </source>
</reference>
<dbReference type="PANTHER" id="PTHR30572">
    <property type="entry name" value="MEMBRANE COMPONENT OF TRANSPORTER-RELATED"/>
    <property type="match status" value="1"/>
</dbReference>
<evidence type="ECO:0000256" key="5">
    <source>
        <dbReference type="ARBA" id="ARBA00023136"/>
    </source>
</evidence>
<evidence type="ECO:0000259" key="9">
    <source>
        <dbReference type="Pfam" id="PF12704"/>
    </source>
</evidence>
<dbReference type="InterPro" id="IPR050250">
    <property type="entry name" value="Macrolide_Exporter_MacB"/>
</dbReference>
<comment type="caution">
    <text evidence="10">The sequence shown here is derived from an EMBL/GenBank/DDBJ whole genome shotgun (WGS) entry which is preliminary data.</text>
</comment>